<reference evidence="1 2" key="1">
    <citation type="submission" date="2017-10" db="EMBL/GenBank/DDBJ databases">
        <title>Draft genome of Longibacter Salinarum.</title>
        <authorList>
            <person name="Goh K.M."/>
            <person name="Shamsir M.S."/>
            <person name="Lim S.W."/>
        </authorList>
    </citation>
    <scope>NUCLEOTIDE SEQUENCE [LARGE SCALE GENOMIC DNA]</scope>
    <source>
        <strain evidence="1 2">KCTC 52045</strain>
    </source>
</reference>
<dbReference type="SMART" id="SM01101">
    <property type="entry name" value="CRISPR_assoc"/>
    <property type="match status" value="1"/>
</dbReference>
<protein>
    <submittedName>
        <fullName evidence="1">Type I-E CRISPR-associated protein Cas6/Cse3/CasE</fullName>
    </submittedName>
</protein>
<dbReference type="EMBL" id="PDEQ01000010">
    <property type="protein sequence ID" value="PEN11350.1"/>
    <property type="molecule type" value="Genomic_DNA"/>
</dbReference>
<accession>A0A2A8CUB8</accession>
<dbReference type="Pfam" id="PF08798">
    <property type="entry name" value="CRISPR_assoc"/>
    <property type="match status" value="1"/>
</dbReference>
<comment type="caution">
    <text evidence="1">The sequence shown here is derived from an EMBL/GenBank/DDBJ whole genome shotgun (WGS) entry which is preliminary data.</text>
</comment>
<dbReference type="OrthoDB" id="9795689at2"/>
<dbReference type="Proteomes" id="UP000220102">
    <property type="component" value="Unassembled WGS sequence"/>
</dbReference>
<dbReference type="AlphaFoldDB" id="A0A2A8CUB8"/>
<dbReference type="SUPFAM" id="SSF117987">
    <property type="entry name" value="CRISPR-associated protein"/>
    <property type="match status" value="1"/>
</dbReference>
<dbReference type="Gene3D" id="3.30.70.1210">
    <property type="entry name" value="Crispr-associated protein, domain 2"/>
    <property type="match status" value="1"/>
</dbReference>
<proteinExistence type="predicted"/>
<evidence type="ECO:0000313" key="2">
    <source>
        <dbReference type="Proteomes" id="UP000220102"/>
    </source>
</evidence>
<keyword evidence="2" id="KW-1185">Reference proteome</keyword>
<dbReference type="InterPro" id="IPR010179">
    <property type="entry name" value="CRISPR-assoc_prot_Cse3"/>
</dbReference>
<gene>
    <name evidence="1" type="primary">cas6e</name>
    <name evidence="1" type="ORF">CRI94_16335</name>
</gene>
<name>A0A2A8CUB8_9BACT</name>
<organism evidence="1 2">
    <name type="scientific">Longibacter salinarum</name>
    <dbReference type="NCBI Taxonomy" id="1850348"/>
    <lineage>
        <taxon>Bacteria</taxon>
        <taxon>Pseudomonadati</taxon>
        <taxon>Rhodothermota</taxon>
        <taxon>Rhodothermia</taxon>
        <taxon>Rhodothermales</taxon>
        <taxon>Salisaetaceae</taxon>
        <taxon>Longibacter</taxon>
    </lineage>
</organism>
<dbReference type="NCBIfam" id="TIGR01907">
    <property type="entry name" value="casE_Cse3"/>
    <property type="match status" value="1"/>
</dbReference>
<sequence length="274" mass="31176">MTFEPMTTDTAALHMVQLFLDPRRLVQLGKMMKLPLRSTDTNYLVHCALGELFGDDAPKPFFVDDDPRPVEETGDRDRFVRVLGYAEMPDEDLEAEARLCPNPTIHSMCDWDRFDSSDMPRRLAVDRCLEFHLRCCPIVRKGSAGQGKNAEGEVRTWREGQELDAFLSAAWEAGPDAEIDRESAYVDWLKHQFDVRGGAEIESAGVERFSIERMTRRTQSNGDGERTAKTIKRPDVTLRGVLRVTDAEEFNHLLRSGIGRHKSFGFGMLKIRRA</sequence>
<evidence type="ECO:0000313" key="1">
    <source>
        <dbReference type="EMBL" id="PEN11350.1"/>
    </source>
</evidence>